<dbReference type="EMBL" id="DS231621">
    <property type="protein sequence ID" value="EDU50195.1"/>
    <property type="molecule type" value="Genomic_DNA"/>
</dbReference>
<organism evidence="1 2">
    <name type="scientific">Pyrenophora tritici-repentis (strain Pt-1C-BFP)</name>
    <name type="common">Wheat tan spot fungus</name>
    <name type="synonym">Drechslera tritici-repentis</name>
    <dbReference type="NCBI Taxonomy" id="426418"/>
    <lineage>
        <taxon>Eukaryota</taxon>
        <taxon>Fungi</taxon>
        <taxon>Dikarya</taxon>
        <taxon>Ascomycota</taxon>
        <taxon>Pezizomycotina</taxon>
        <taxon>Dothideomycetes</taxon>
        <taxon>Pleosporomycetidae</taxon>
        <taxon>Pleosporales</taxon>
        <taxon>Pleosporineae</taxon>
        <taxon>Pleosporaceae</taxon>
        <taxon>Pyrenophora</taxon>
    </lineage>
</organism>
<accession>B2WAG3</accession>
<protein>
    <submittedName>
        <fullName evidence="1">Uncharacterized protein</fullName>
    </submittedName>
</protein>
<proteinExistence type="predicted"/>
<dbReference type="Proteomes" id="UP000001471">
    <property type="component" value="Unassembled WGS sequence"/>
</dbReference>
<reference evidence="2" key="1">
    <citation type="journal article" date="2013" name="G3 (Bethesda)">
        <title>Comparative genomics of a plant-pathogenic fungus, Pyrenophora tritici-repentis, reveals transduplication and the impact of repeat elements on pathogenicity and population divergence.</title>
        <authorList>
            <person name="Manning V.A."/>
            <person name="Pandelova I."/>
            <person name="Dhillon B."/>
            <person name="Wilhelm L.J."/>
            <person name="Goodwin S.B."/>
            <person name="Berlin A.M."/>
            <person name="Figueroa M."/>
            <person name="Freitag M."/>
            <person name="Hane J.K."/>
            <person name="Henrissat B."/>
            <person name="Holman W.H."/>
            <person name="Kodira C.D."/>
            <person name="Martin J."/>
            <person name="Oliver R.P."/>
            <person name="Robbertse B."/>
            <person name="Schackwitz W."/>
            <person name="Schwartz D.C."/>
            <person name="Spatafora J.W."/>
            <person name="Turgeon B.G."/>
            <person name="Yandava C."/>
            <person name="Young S."/>
            <person name="Zhou S."/>
            <person name="Zeng Q."/>
            <person name="Grigoriev I.V."/>
            <person name="Ma L.-J."/>
            <person name="Ciuffetti L.M."/>
        </authorList>
    </citation>
    <scope>NUCLEOTIDE SEQUENCE [LARGE SCALE GENOMIC DNA]</scope>
    <source>
        <strain evidence="2">Pt-1C-BFP</strain>
    </source>
</reference>
<dbReference type="AlphaFoldDB" id="B2WAG3"/>
<evidence type="ECO:0000313" key="2">
    <source>
        <dbReference type="Proteomes" id="UP000001471"/>
    </source>
</evidence>
<dbReference type="HOGENOM" id="CLU_1611637_0_0_1"/>
<gene>
    <name evidence="1" type="ORF">PTRG_07276</name>
</gene>
<dbReference type="InParanoid" id="B2WAG3"/>
<evidence type="ECO:0000313" key="1">
    <source>
        <dbReference type="EMBL" id="EDU50195.1"/>
    </source>
</evidence>
<name>B2WAG3_PYRTR</name>
<sequence>MREIPMRAPAQLNGRAWAKNRVKSLDKVSMLVAFGTWGLMSAGQQASKPARRDWRRVSAATLYAYALSAQSQMRHTFASSDFDGRRALGLAALDRWQTELGVGKRYQWQSPRQSKCMPWRRRTEAVHGDNAGGAEIAQPGGRKGRLGTFALWADEGCQRLVDGSS</sequence>